<dbReference type="Pfam" id="PF00218">
    <property type="entry name" value="IGPS"/>
    <property type="match status" value="1"/>
</dbReference>
<dbReference type="InterPro" id="IPR001468">
    <property type="entry name" value="Indole-3-GlycerolPSynthase_CS"/>
</dbReference>
<organism evidence="23 24">
    <name type="scientific">Malassezia nana</name>
    <dbReference type="NCBI Taxonomy" id="180528"/>
    <lineage>
        <taxon>Eukaryota</taxon>
        <taxon>Fungi</taxon>
        <taxon>Dikarya</taxon>
        <taxon>Basidiomycota</taxon>
        <taxon>Ustilaginomycotina</taxon>
        <taxon>Malasseziomycetes</taxon>
        <taxon>Malasseziales</taxon>
        <taxon>Malasseziaceae</taxon>
        <taxon>Malassezia</taxon>
    </lineage>
</organism>
<dbReference type="InterPro" id="IPR029062">
    <property type="entry name" value="Class_I_gatase-like"/>
</dbReference>
<evidence type="ECO:0000256" key="13">
    <source>
        <dbReference type="ARBA" id="ARBA00022822"/>
    </source>
</evidence>
<dbReference type="InterPro" id="IPR001240">
    <property type="entry name" value="PRAI_dom"/>
</dbReference>
<evidence type="ECO:0000256" key="8">
    <source>
        <dbReference type="ARBA" id="ARBA00012362"/>
    </source>
</evidence>
<dbReference type="SUPFAM" id="SSF52317">
    <property type="entry name" value="Class I glutamine amidotransferase-like"/>
    <property type="match status" value="1"/>
</dbReference>
<dbReference type="GO" id="GO:0000162">
    <property type="term" value="P:L-tryptophan biosynthetic process"/>
    <property type="evidence" value="ECO:0007669"/>
    <property type="project" value="UniProtKB-KW"/>
</dbReference>
<evidence type="ECO:0000259" key="21">
    <source>
        <dbReference type="Pfam" id="PF00218"/>
    </source>
</evidence>
<dbReference type="NCBIfam" id="TIGR00566">
    <property type="entry name" value="trpG_papA"/>
    <property type="match status" value="1"/>
</dbReference>
<evidence type="ECO:0000256" key="17">
    <source>
        <dbReference type="ARBA" id="ARBA00023239"/>
    </source>
</evidence>
<evidence type="ECO:0000256" key="14">
    <source>
        <dbReference type="ARBA" id="ARBA00022962"/>
    </source>
</evidence>
<dbReference type="HAMAP" id="MF_00135">
    <property type="entry name" value="PRAI"/>
    <property type="match status" value="1"/>
</dbReference>
<dbReference type="PANTHER" id="PTHR22854:SF2">
    <property type="entry name" value="INDOLE-3-GLYCEROL-PHOSPHATE SYNTHASE"/>
    <property type="match status" value="1"/>
</dbReference>
<dbReference type="Gene3D" id="3.40.50.880">
    <property type="match status" value="1"/>
</dbReference>
<dbReference type="SUPFAM" id="SSF51366">
    <property type="entry name" value="Ribulose-phoshate binding barrel"/>
    <property type="match status" value="2"/>
</dbReference>
<evidence type="ECO:0000256" key="2">
    <source>
        <dbReference type="ARBA" id="ARBA00001633"/>
    </source>
</evidence>
<evidence type="ECO:0000256" key="10">
    <source>
        <dbReference type="ARBA" id="ARBA00018819"/>
    </source>
</evidence>
<keyword evidence="18" id="KW-0511">Multifunctional enzyme</keyword>
<dbReference type="GO" id="GO:0004049">
    <property type="term" value="F:anthranilate synthase activity"/>
    <property type="evidence" value="ECO:0007669"/>
    <property type="project" value="UniProtKB-EC"/>
</dbReference>
<evidence type="ECO:0000256" key="18">
    <source>
        <dbReference type="ARBA" id="ARBA00023268"/>
    </source>
</evidence>
<evidence type="ECO:0000256" key="1">
    <source>
        <dbReference type="ARBA" id="ARBA00001164"/>
    </source>
</evidence>
<keyword evidence="15" id="KW-0057">Aromatic amino acid biosynthesis</keyword>
<dbReference type="EMBL" id="CP119892">
    <property type="protein sequence ID" value="WFD25678.1"/>
    <property type="molecule type" value="Genomic_DNA"/>
</dbReference>
<evidence type="ECO:0000256" key="6">
    <source>
        <dbReference type="ARBA" id="ARBA00004873"/>
    </source>
</evidence>
<name>A0AAF0EHP5_9BASI</name>
<accession>A0AAF0EHP5</accession>
<dbReference type="GO" id="GO:0004640">
    <property type="term" value="F:phosphoribosylanthranilate isomerase activity"/>
    <property type="evidence" value="ECO:0007669"/>
    <property type="project" value="UniProtKB-EC"/>
</dbReference>
<evidence type="ECO:0000259" key="22">
    <source>
        <dbReference type="Pfam" id="PF00697"/>
    </source>
</evidence>
<evidence type="ECO:0000256" key="12">
    <source>
        <dbReference type="ARBA" id="ARBA00022793"/>
    </source>
</evidence>
<dbReference type="FunFam" id="3.20.20.70:FF:000136">
    <property type="entry name" value="Multifunctional tryptophan biosynthesis protein"/>
    <property type="match status" value="1"/>
</dbReference>
<dbReference type="HAMAP" id="MF_00134_B">
    <property type="entry name" value="IGPS_B"/>
    <property type="match status" value="1"/>
</dbReference>
<keyword evidence="16" id="KW-0413">Isomerase</keyword>
<keyword evidence="14" id="KW-0315">Glutamine amidotransferase</keyword>
<comment type="function">
    <text evidence="3">Trifunctional enzyme bearing the Gln amidotransferase (GATase) domain of anthranilate synthase, indole-glycerolphosphate synthase, and phosphoribosylanthranilate isomerase activities.</text>
</comment>
<feature type="domain" description="N-(5'phosphoribosyl) anthranilate isomerase (PRAI)" evidence="22">
    <location>
        <begin position="584"/>
        <end position="755"/>
    </location>
</feature>
<keyword evidence="13" id="KW-0822">Tryptophan biosynthesis</keyword>
<evidence type="ECO:0000313" key="24">
    <source>
        <dbReference type="Proteomes" id="UP001213623"/>
    </source>
</evidence>
<dbReference type="CDD" id="cd00405">
    <property type="entry name" value="PRAI"/>
    <property type="match status" value="1"/>
</dbReference>
<dbReference type="AlphaFoldDB" id="A0AAF0EHP5"/>
<evidence type="ECO:0000256" key="9">
    <source>
        <dbReference type="ARBA" id="ARBA00012572"/>
    </source>
</evidence>
<evidence type="ECO:0000313" key="23">
    <source>
        <dbReference type="EMBL" id="WFD25678.1"/>
    </source>
</evidence>
<dbReference type="FunFam" id="3.40.50.880:FF:000031">
    <property type="entry name" value="Multifunctional tryptophan biosynthesis protein"/>
    <property type="match status" value="1"/>
</dbReference>
<reference evidence="23" key="1">
    <citation type="submission" date="2023-03" db="EMBL/GenBank/DDBJ databases">
        <title>Mating type loci evolution in Malassezia.</title>
        <authorList>
            <person name="Coelho M.A."/>
        </authorList>
    </citation>
    <scope>NUCLEOTIDE SEQUENCE</scope>
    <source>
        <strain evidence="23">CBS 9557</strain>
    </source>
</reference>
<proteinExistence type="inferred from homology"/>
<evidence type="ECO:0000256" key="4">
    <source>
        <dbReference type="ARBA" id="ARBA00004664"/>
    </source>
</evidence>
<dbReference type="PRINTS" id="PR00096">
    <property type="entry name" value="GATASE"/>
</dbReference>
<evidence type="ECO:0000256" key="16">
    <source>
        <dbReference type="ARBA" id="ARBA00023235"/>
    </source>
</evidence>
<feature type="domain" description="Indole-3-glycerol phosphate synthase" evidence="21">
    <location>
        <begin position="238"/>
        <end position="503"/>
    </location>
</feature>
<dbReference type="InterPro" id="IPR011060">
    <property type="entry name" value="RibuloseP-bd_barrel"/>
</dbReference>
<comment type="pathway">
    <text evidence="5">Amino-acid biosynthesis; L-tryptophan biosynthesis; L-tryptophan from chorismate: step 4/5.</text>
</comment>
<dbReference type="PANTHER" id="PTHR22854">
    <property type="entry name" value="TRYPTOPHAN BIOSYNTHESIS PROTEIN"/>
    <property type="match status" value="1"/>
</dbReference>
<protein>
    <recommendedName>
        <fullName evidence="10">Multifunctional tryptophan biosynthesis protein</fullName>
        <ecNumber evidence="8">4.1.1.48</ecNumber>
        <ecNumber evidence="7">4.1.3.27</ecNumber>
        <ecNumber evidence="9">5.3.1.24</ecNumber>
    </recommendedName>
</protein>
<evidence type="ECO:0000256" key="11">
    <source>
        <dbReference type="ARBA" id="ARBA00022605"/>
    </source>
</evidence>
<comment type="catalytic activity">
    <reaction evidence="19">
        <text>chorismate + L-glutamine = anthranilate + pyruvate + L-glutamate + H(+)</text>
        <dbReference type="Rhea" id="RHEA:21732"/>
        <dbReference type="ChEBI" id="CHEBI:15361"/>
        <dbReference type="ChEBI" id="CHEBI:15378"/>
        <dbReference type="ChEBI" id="CHEBI:16567"/>
        <dbReference type="ChEBI" id="CHEBI:29748"/>
        <dbReference type="ChEBI" id="CHEBI:29985"/>
        <dbReference type="ChEBI" id="CHEBI:58359"/>
        <dbReference type="EC" id="4.1.3.27"/>
    </reaction>
</comment>
<dbReference type="InterPro" id="IPR006221">
    <property type="entry name" value="TrpG/PapA_dom"/>
</dbReference>
<comment type="catalytic activity">
    <reaction evidence="1">
        <text>N-(5-phospho-beta-D-ribosyl)anthranilate = 1-(2-carboxyphenylamino)-1-deoxy-D-ribulose 5-phosphate</text>
        <dbReference type="Rhea" id="RHEA:21540"/>
        <dbReference type="ChEBI" id="CHEBI:18277"/>
        <dbReference type="ChEBI" id="CHEBI:58613"/>
        <dbReference type="EC" id="5.3.1.24"/>
    </reaction>
</comment>
<sequence length="765" mass="82172">MTATRDDGRIVIRSPHADPEQGVTVMIDNYDSFTYNVVQYLVETGAHVVIFRNDQVDVPTIEALQPARLVISPGPGHPSRDAGISQACIAHFAGRIPILGICMGLQCIVVHFGGVVESAGEIFHGKTSDITHDGRGLYAGLSSPLVGTRYHSLAAKIAVMPSCLEPTSHVCSGVIMGVRHKTYTVEAVQYHPESVMSEHGREMIAHFLQWRGGTWEANPSARVVGDPAPAPAATESILQRIYRQRREDVAAARAVPGRSLADLEKSLALHLDPPQVDFPSRLLLGTAPGAPGIMAEIKRASPSKGNLALEAHAAEQALAYARGGAHVISVLTEPTWFKGTLEDLMLARRVIERCATRPAILRKDFIVDEYQVAEARLAGADTVLLIVAMLNDATLRRLYDYSVRLGMEPLVEVNDAEEMKRALALPAKVIGVNNRNLHSFTVDMETTTRLAHMACERGVILVALSGITGRADVEPYLAQGVKAVLVGEAFMRARDKSAFVAELQGRVPPPRTPPRRIVKVCGIRTPEAARAAIDAGADLIGLILAPGTRRTVSIDAARAIVAEVHASGRAPCTPLPPVELDEWFEWHAHRLAERAAQRPLAVGVFRDQSLDEIVQTARALELDVIQLHGRSEPADYARYLPGVFVVRVCHVDPRGGTAKTRAMHEALRPGYHHVVLLDAAAGSGASGGTGAAFPWVHAPALATSDVRVPFLLAGGLTPANVAEAVQQSHAWGVDTSSGVETDGEKDPALIAAYVRHARTALNSDT</sequence>
<evidence type="ECO:0000256" key="15">
    <source>
        <dbReference type="ARBA" id="ARBA00023141"/>
    </source>
</evidence>
<dbReference type="EC" id="4.1.1.48" evidence="8"/>
<dbReference type="Proteomes" id="UP001213623">
    <property type="component" value="Chromosome 1"/>
</dbReference>
<dbReference type="EC" id="4.1.3.27" evidence="7"/>
<gene>
    <name evidence="23" type="primary">TRP3</name>
    <name evidence="23" type="ORF">MNAN1_000642</name>
</gene>
<keyword evidence="24" id="KW-1185">Reference proteome</keyword>
<comment type="catalytic activity">
    <reaction evidence="2">
        <text>1-(2-carboxyphenylamino)-1-deoxy-D-ribulose 5-phosphate + H(+) = (1S,2R)-1-C-(indol-3-yl)glycerol 3-phosphate + CO2 + H2O</text>
        <dbReference type="Rhea" id="RHEA:23476"/>
        <dbReference type="ChEBI" id="CHEBI:15377"/>
        <dbReference type="ChEBI" id="CHEBI:15378"/>
        <dbReference type="ChEBI" id="CHEBI:16526"/>
        <dbReference type="ChEBI" id="CHEBI:58613"/>
        <dbReference type="ChEBI" id="CHEBI:58866"/>
        <dbReference type="EC" id="4.1.1.48"/>
    </reaction>
</comment>
<keyword evidence="11" id="KW-0028">Amino-acid biosynthesis</keyword>
<dbReference type="Pfam" id="PF00697">
    <property type="entry name" value="PRAI"/>
    <property type="match status" value="1"/>
</dbReference>
<comment type="pathway">
    <text evidence="4">Amino-acid biosynthesis; L-tryptophan biosynthesis; L-tryptophan from chorismate: step 3/5.</text>
</comment>
<dbReference type="InterPro" id="IPR013798">
    <property type="entry name" value="Indole-3-glycerol_P_synth_dom"/>
</dbReference>
<evidence type="ECO:0000259" key="20">
    <source>
        <dbReference type="Pfam" id="PF00117"/>
    </source>
</evidence>
<keyword evidence="17" id="KW-0456">Lyase</keyword>
<dbReference type="InterPro" id="IPR017926">
    <property type="entry name" value="GATASE"/>
</dbReference>
<evidence type="ECO:0000256" key="3">
    <source>
        <dbReference type="ARBA" id="ARBA00003272"/>
    </source>
</evidence>
<dbReference type="CDD" id="cd01743">
    <property type="entry name" value="GATase1_Anthranilate_Synthase"/>
    <property type="match status" value="1"/>
</dbReference>
<dbReference type="CDD" id="cd00331">
    <property type="entry name" value="IGPS"/>
    <property type="match status" value="1"/>
</dbReference>
<dbReference type="EC" id="5.3.1.24" evidence="9"/>
<evidence type="ECO:0000256" key="7">
    <source>
        <dbReference type="ARBA" id="ARBA00012266"/>
    </source>
</evidence>
<dbReference type="Gene3D" id="3.20.20.70">
    <property type="entry name" value="Aldolase class I"/>
    <property type="match status" value="2"/>
</dbReference>
<evidence type="ECO:0000256" key="5">
    <source>
        <dbReference type="ARBA" id="ARBA00004696"/>
    </source>
</evidence>
<dbReference type="PROSITE" id="PS00614">
    <property type="entry name" value="IGPS"/>
    <property type="match status" value="1"/>
</dbReference>
<feature type="domain" description="Glutamine amidotransferase" evidence="20">
    <location>
        <begin position="25"/>
        <end position="208"/>
    </location>
</feature>
<dbReference type="PRINTS" id="PR00097">
    <property type="entry name" value="ANTSNTHASEII"/>
</dbReference>
<dbReference type="Pfam" id="PF00117">
    <property type="entry name" value="GATase"/>
    <property type="match status" value="1"/>
</dbReference>
<dbReference type="PROSITE" id="PS51273">
    <property type="entry name" value="GATASE_TYPE_1"/>
    <property type="match status" value="1"/>
</dbReference>
<evidence type="ECO:0000256" key="19">
    <source>
        <dbReference type="ARBA" id="ARBA00047683"/>
    </source>
</evidence>
<dbReference type="InterPro" id="IPR045186">
    <property type="entry name" value="Indole-3-glycerol_P_synth"/>
</dbReference>
<comment type="pathway">
    <text evidence="6">Amino-acid biosynthesis; L-tryptophan biosynthesis; L-tryptophan from chorismate: step 1/5.</text>
</comment>
<dbReference type="GO" id="GO:0004425">
    <property type="term" value="F:indole-3-glycerol-phosphate synthase activity"/>
    <property type="evidence" value="ECO:0007669"/>
    <property type="project" value="UniProtKB-EC"/>
</dbReference>
<dbReference type="InterPro" id="IPR013785">
    <property type="entry name" value="Aldolase_TIM"/>
</dbReference>
<keyword evidence="12" id="KW-0210">Decarboxylase</keyword>